<gene>
    <name evidence="4" type="ORF">N7509_013818</name>
</gene>
<evidence type="ECO:0000256" key="1">
    <source>
        <dbReference type="ARBA" id="ARBA00009063"/>
    </source>
</evidence>
<evidence type="ECO:0000256" key="2">
    <source>
        <dbReference type="SAM" id="Phobius"/>
    </source>
</evidence>
<protein>
    <recommendedName>
        <fullName evidence="3">t-SNARE coiled-coil homology domain-containing protein</fullName>
    </recommendedName>
</protein>
<dbReference type="OrthoDB" id="10255013at2759"/>
<dbReference type="GO" id="GO:0012505">
    <property type="term" value="C:endomembrane system"/>
    <property type="evidence" value="ECO:0007669"/>
    <property type="project" value="TreeGrafter"/>
</dbReference>
<feature type="transmembrane region" description="Helical" evidence="2">
    <location>
        <begin position="260"/>
        <end position="281"/>
    </location>
</feature>
<dbReference type="EMBL" id="JAPZBU010000012">
    <property type="protein sequence ID" value="KAJ5376932.1"/>
    <property type="molecule type" value="Genomic_DNA"/>
</dbReference>
<dbReference type="PANTHER" id="PTHR19957">
    <property type="entry name" value="SYNTAXIN"/>
    <property type="match status" value="1"/>
</dbReference>
<sequence>MSGFTEDLEAGATHTGYELPSLQQKNGFQNILQTRRLISDELNKISETQQSLLRPAQQAVLDATTPTEDYQANSRMTTIEEEISECFGRIRGLIADLKATSDRADPRVEEQIKIISNTMEQPLQDYRLEQMQFSKKLRVQVRRRYQISHPEATETEISEGVENVIQGGEQLFAVQGARTQQANDARNAVQQRSATIRKIEQDLMTVATLFQEIAELVDEHEFTVEKIQDHTAAAHDDLRSGNEKLSFAVTSARNAKKYKWYILLVIILIIAVIVGASVGGARQQITVKIHVLSELWLDLQGQHHYIIINESYPSKIECHLMGHKVSVIFGSV</sequence>
<evidence type="ECO:0000313" key="4">
    <source>
        <dbReference type="EMBL" id="KAJ5376932.1"/>
    </source>
</evidence>
<dbReference type="SUPFAM" id="SSF47661">
    <property type="entry name" value="t-snare proteins"/>
    <property type="match status" value="1"/>
</dbReference>
<dbReference type="AlphaFoldDB" id="A0A9W9VCH6"/>
<dbReference type="InterPro" id="IPR010989">
    <property type="entry name" value="SNARE"/>
</dbReference>
<dbReference type="GO" id="GO:0006886">
    <property type="term" value="P:intracellular protein transport"/>
    <property type="evidence" value="ECO:0007669"/>
    <property type="project" value="TreeGrafter"/>
</dbReference>
<dbReference type="GO" id="GO:0005886">
    <property type="term" value="C:plasma membrane"/>
    <property type="evidence" value="ECO:0007669"/>
    <property type="project" value="TreeGrafter"/>
</dbReference>
<dbReference type="GO" id="GO:0031201">
    <property type="term" value="C:SNARE complex"/>
    <property type="evidence" value="ECO:0007669"/>
    <property type="project" value="TreeGrafter"/>
</dbReference>
<reference evidence="4" key="2">
    <citation type="journal article" date="2023" name="IMA Fungus">
        <title>Comparative genomic study of the Penicillium genus elucidates a diverse pangenome and 15 lateral gene transfer events.</title>
        <authorList>
            <person name="Petersen C."/>
            <person name="Sorensen T."/>
            <person name="Nielsen M.R."/>
            <person name="Sondergaard T.E."/>
            <person name="Sorensen J.L."/>
            <person name="Fitzpatrick D.A."/>
            <person name="Frisvad J.C."/>
            <person name="Nielsen K.L."/>
        </authorList>
    </citation>
    <scope>NUCLEOTIDE SEQUENCE</scope>
    <source>
        <strain evidence="4">IBT 29677</strain>
    </source>
</reference>
<comment type="caution">
    <text evidence="4">The sequence shown here is derived from an EMBL/GenBank/DDBJ whole genome shotgun (WGS) entry which is preliminary data.</text>
</comment>
<dbReference type="Pfam" id="PF05739">
    <property type="entry name" value="SNARE"/>
    <property type="match status" value="1"/>
</dbReference>
<accession>A0A9W9VCH6</accession>
<dbReference type="GeneID" id="81377435"/>
<dbReference type="GO" id="GO:0005484">
    <property type="term" value="F:SNAP receptor activity"/>
    <property type="evidence" value="ECO:0007669"/>
    <property type="project" value="TreeGrafter"/>
</dbReference>
<name>A0A9W9VCH6_9EURO</name>
<dbReference type="GO" id="GO:0006887">
    <property type="term" value="P:exocytosis"/>
    <property type="evidence" value="ECO:0007669"/>
    <property type="project" value="TreeGrafter"/>
</dbReference>
<dbReference type="GO" id="GO:0000149">
    <property type="term" value="F:SNARE binding"/>
    <property type="evidence" value="ECO:0007669"/>
    <property type="project" value="TreeGrafter"/>
</dbReference>
<feature type="domain" description="T-SNARE coiled-coil homology" evidence="3">
    <location>
        <begin position="186"/>
        <end position="248"/>
    </location>
</feature>
<dbReference type="InterPro" id="IPR000727">
    <property type="entry name" value="T_SNARE_dom"/>
</dbReference>
<dbReference type="PANTHER" id="PTHR19957:SF380">
    <property type="entry name" value="SYNTAXIN FAMILY PROTEIN"/>
    <property type="match status" value="1"/>
</dbReference>
<proteinExistence type="inferred from homology"/>
<dbReference type="Proteomes" id="UP001147747">
    <property type="component" value="Unassembled WGS sequence"/>
</dbReference>
<keyword evidence="5" id="KW-1185">Reference proteome</keyword>
<evidence type="ECO:0000259" key="3">
    <source>
        <dbReference type="PROSITE" id="PS50192"/>
    </source>
</evidence>
<dbReference type="GO" id="GO:0048278">
    <property type="term" value="P:vesicle docking"/>
    <property type="evidence" value="ECO:0007669"/>
    <property type="project" value="TreeGrafter"/>
</dbReference>
<dbReference type="PROSITE" id="PS50192">
    <property type="entry name" value="T_SNARE"/>
    <property type="match status" value="1"/>
</dbReference>
<keyword evidence="2" id="KW-1133">Transmembrane helix</keyword>
<dbReference type="GO" id="GO:0006906">
    <property type="term" value="P:vesicle fusion"/>
    <property type="evidence" value="ECO:0007669"/>
    <property type="project" value="TreeGrafter"/>
</dbReference>
<reference evidence="4" key="1">
    <citation type="submission" date="2022-12" db="EMBL/GenBank/DDBJ databases">
        <authorList>
            <person name="Petersen C."/>
        </authorList>
    </citation>
    <scope>NUCLEOTIDE SEQUENCE</scope>
    <source>
        <strain evidence="4">IBT 29677</strain>
    </source>
</reference>
<dbReference type="Gene3D" id="1.20.58.70">
    <property type="match status" value="1"/>
</dbReference>
<evidence type="ECO:0000313" key="5">
    <source>
        <dbReference type="Proteomes" id="UP001147747"/>
    </source>
</evidence>
<dbReference type="RefSeq" id="XP_056481962.1">
    <property type="nucleotide sequence ID" value="XM_056638455.1"/>
</dbReference>
<keyword evidence="2" id="KW-0472">Membrane</keyword>
<comment type="similarity">
    <text evidence="1">Belongs to the syntaxin family.</text>
</comment>
<organism evidence="4 5">
    <name type="scientific">Penicillium cosmopolitanum</name>
    <dbReference type="NCBI Taxonomy" id="1131564"/>
    <lineage>
        <taxon>Eukaryota</taxon>
        <taxon>Fungi</taxon>
        <taxon>Dikarya</taxon>
        <taxon>Ascomycota</taxon>
        <taxon>Pezizomycotina</taxon>
        <taxon>Eurotiomycetes</taxon>
        <taxon>Eurotiomycetidae</taxon>
        <taxon>Eurotiales</taxon>
        <taxon>Aspergillaceae</taxon>
        <taxon>Penicillium</taxon>
    </lineage>
</organism>
<dbReference type="InterPro" id="IPR045242">
    <property type="entry name" value="Syntaxin"/>
</dbReference>
<keyword evidence="2" id="KW-0812">Transmembrane</keyword>